<evidence type="ECO:0000256" key="1">
    <source>
        <dbReference type="ARBA" id="ARBA00004123"/>
    </source>
</evidence>
<feature type="region of interest" description="Disordered" evidence="7">
    <location>
        <begin position="383"/>
        <end position="465"/>
    </location>
</feature>
<dbReference type="PANTHER" id="PTHR31499:SF80">
    <property type="entry name" value="HTH MYB-TYPE DOMAIN-CONTAINING PROTEIN"/>
    <property type="match status" value="1"/>
</dbReference>
<dbReference type="AlphaFoldDB" id="A0AAV0F1V3"/>
<dbReference type="InterPro" id="IPR017930">
    <property type="entry name" value="Myb_dom"/>
</dbReference>
<evidence type="ECO:0000313" key="9">
    <source>
        <dbReference type="EMBL" id="CAH9051132.1"/>
    </source>
</evidence>
<proteinExistence type="inferred from homology"/>
<dbReference type="GO" id="GO:0003700">
    <property type="term" value="F:DNA-binding transcription factor activity"/>
    <property type="evidence" value="ECO:0007669"/>
    <property type="project" value="InterPro"/>
</dbReference>
<evidence type="ECO:0000256" key="7">
    <source>
        <dbReference type="SAM" id="MobiDB-lite"/>
    </source>
</evidence>
<feature type="compositionally biased region" description="Polar residues" evidence="7">
    <location>
        <begin position="392"/>
        <end position="402"/>
    </location>
</feature>
<dbReference type="NCBIfam" id="TIGR01557">
    <property type="entry name" value="myb_SHAQKYF"/>
    <property type="match status" value="1"/>
</dbReference>
<dbReference type="SUPFAM" id="SSF46689">
    <property type="entry name" value="Homeodomain-like"/>
    <property type="match status" value="1"/>
</dbReference>
<dbReference type="Pfam" id="PF00249">
    <property type="entry name" value="Myb_DNA-binding"/>
    <property type="match status" value="1"/>
</dbReference>
<keyword evidence="3" id="KW-0805">Transcription regulation</keyword>
<dbReference type="EMBL" id="CAMAPF010000955">
    <property type="protein sequence ID" value="CAH9129463.1"/>
    <property type="molecule type" value="Genomic_DNA"/>
</dbReference>
<keyword evidence="6" id="KW-0539">Nucleus</keyword>
<dbReference type="Proteomes" id="UP001152523">
    <property type="component" value="Unassembled WGS sequence"/>
</dbReference>
<keyword evidence="5" id="KW-0804">Transcription</keyword>
<evidence type="ECO:0000313" key="11">
    <source>
        <dbReference type="Proteomes" id="UP001152523"/>
    </source>
</evidence>
<dbReference type="InterPro" id="IPR001005">
    <property type="entry name" value="SANT/Myb"/>
</dbReference>
<comment type="caution">
    <text evidence="10">The sequence shown here is derived from an EMBL/GenBank/DDBJ whole genome shotgun (WGS) entry which is preliminary data.</text>
</comment>
<dbReference type="PROSITE" id="PS51294">
    <property type="entry name" value="HTH_MYB"/>
    <property type="match status" value="1"/>
</dbReference>
<dbReference type="Gene3D" id="1.10.10.60">
    <property type="entry name" value="Homeodomain-like"/>
    <property type="match status" value="1"/>
</dbReference>
<evidence type="ECO:0000256" key="5">
    <source>
        <dbReference type="ARBA" id="ARBA00023163"/>
    </source>
</evidence>
<feature type="compositionally biased region" description="Basic and acidic residues" evidence="7">
    <location>
        <begin position="430"/>
        <end position="439"/>
    </location>
</feature>
<evidence type="ECO:0000313" key="10">
    <source>
        <dbReference type="EMBL" id="CAH9129463.1"/>
    </source>
</evidence>
<dbReference type="FunFam" id="1.10.10.60:FF:000002">
    <property type="entry name" value="Myb family transcription factor"/>
    <property type="match status" value="1"/>
</dbReference>
<evidence type="ECO:0000256" key="3">
    <source>
        <dbReference type="ARBA" id="ARBA00023015"/>
    </source>
</evidence>
<reference evidence="10" key="1">
    <citation type="submission" date="2022-07" db="EMBL/GenBank/DDBJ databases">
        <authorList>
            <person name="Macas J."/>
            <person name="Novak P."/>
            <person name="Neumann P."/>
        </authorList>
    </citation>
    <scope>NUCLEOTIDE SEQUENCE</scope>
</reference>
<name>A0AAV0F1V3_9ASTE</name>
<comment type="similarity">
    <text evidence="2">Belongs to the MYB-CC family.</text>
</comment>
<protein>
    <recommendedName>
        <fullName evidence="8">HTH myb-type domain-containing protein</fullName>
    </recommendedName>
</protein>
<evidence type="ECO:0000259" key="8">
    <source>
        <dbReference type="PROSITE" id="PS51294"/>
    </source>
</evidence>
<keyword evidence="4" id="KW-0175">Coiled coil</keyword>
<evidence type="ECO:0000256" key="2">
    <source>
        <dbReference type="ARBA" id="ARBA00006783"/>
    </source>
</evidence>
<organism evidence="10 11">
    <name type="scientific">Cuscuta epithymum</name>
    <dbReference type="NCBI Taxonomy" id="186058"/>
    <lineage>
        <taxon>Eukaryota</taxon>
        <taxon>Viridiplantae</taxon>
        <taxon>Streptophyta</taxon>
        <taxon>Embryophyta</taxon>
        <taxon>Tracheophyta</taxon>
        <taxon>Spermatophyta</taxon>
        <taxon>Magnoliopsida</taxon>
        <taxon>eudicotyledons</taxon>
        <taxon>Gunneridae</taxon>
        <taxon>Pentapetalae</taxon>
        <taxon>asterids</taxon>
        <taxon>lamiids</taxon>
        <taxon>Solanales</taxon>
        <taxon>Convolvulaceae</taxon>
        <taxon>Cuscuteae</taxon>
        <taxon>Cuscuta</taxon>
        <taxon>Cuscuta subgen. Cuscuta</taxon>
    </lineage>
</organism>
<dbReference type="PANTHER" id="PTHR31499">
    <property type="entry name" value="MYB FAMILY TRANSCRIPTION FACTOR PHL11"/>
    <property type="match status" value="1"/>
</dbReference>
<dbReference type="GO" id="GO:0010597">
    <property type="term" value="P:green leaf volatile biosynthetic process"/>
    <property type="evidence" value="ECO:0007669"/>
    <property type="project" value="UniProtKB-ARBA"/>
</dbReference>
<evidence type="ECO:0000256" key="6">
    <source>
        <dbReference type="ARBA" id="ARBA00023242"/>
    </source>
</evidence>
<gene>
    <name evidence="9" type="ORF">CEPIT_LOCUS170</name>
    <name evidence="10" type="ORF">CEPIT_LOCUS29872</name>
</gene>
<dbReference type="GO" id="GO:0005634">
    <property type="term" value="C:nucleus"/>
    <property type="evidence" value="ECO:0007669"/>
    <property type="project" value="UniProtKB-SubCell"/>
</dbReference>
<accession>A0AAV0F1V3</accession>
<comment type="subcellular location">
    <subcellularLocation>
        <location evidence="1">Nucleus</location>
    </subcellularLocation>
</comment>
<dbReference type="InterPro" id="IPR046955">
    <property type="entry name" value="PHR1-like"/>
</dbReference>
<dbReference type="GO" id="GO:0000976">
    <property type="term" value="F:transcription cis-regulatory region binding"/>
    <property type="evidence" value="ECO:0007669"/>
    <property type="project" value="UniProtKB-ARBA"/>
</dbReference>
<feature type="domain" description="HTH myb-type" evidence="8">
    <location>
        <begin position="245"/>
        <end position="305"/>
    </location>
</feature>
<dbReference type="InterPro" id="IPR009057">
    <property type="entry name" value="Homeodomain-like_sf"/>
</dbReference>
<feature type="compositionally biased region" description="Low complexity" evidence="7">
    <location>
        <begin position="441"/>
        <end position="454"/>
    </location>
</feature>
<keyword evidence="11" id="KW-1185">Reference proteome</keyword>
<evidence type="ECO:0000256" key="4">
    <source>
        <dbReference type="ARBA" id="ARBA00023054"/>
    </source>
</evidence>
<dbReference type="EMBL" id="CAMAPF010000003">
    <property type="protein sequence ID" value="CAH9051132.1"/>
    <property type="molecule type" value="Genomic_DNA"/>
</dbReference>
<dbReference type="Pfam" id="PF14379">
    <property type="entry name" value="Myb_CC_LHEQLE"/>
    <property type="match status" value="1"/>
</dbReference>
<dbReference type="InterPro" id="IPR025756">
    <property type="entry name" value="Myb_CC_LHEQLE"/>
</dbReference>
<dbReference type="InterPro" id="IPR006447">
    <property type="entry name" value="Myb_dom_plants"/>
</dbReference>
<sequence>MEGRPALSIQRVGPRQLSNFGGLSSSSLPVLPTTLEGKFPKFPETHVAPLSSNSAVAGLMFSSASGYSSDLHYSSSSSLVNSKQPHFIPQSTTNKETPEMLFPESGALQSTASSGFAKENVVPWSTDPLVELLYYPTETPACMESNQQLDCSDDADCAIITSEDIVKRNDWQEWADQLISDDGALTSDWNDMIAHTSTPDADTNLQVSKQSSNLQTNLTNISKQLTVIPGETSAVVCVQSPTSGAPTKQRMRWTPELHEAFVEAVNKLGGSERATPKGVLKLMKVENLTIYHVKSHLQKYRTARYKPESSEASLEKKQHDIDDFPSLDLKAGIEITEALRLQMEVQKRLHEQLEIQRNLQLRIEEQGRYLQMMFEKQCKSMPNVDTVKRGSPLSTTDNNPSPLQLIDGGHPSPADDLANAPLIESPPRASGEKQQKDCEMTVVVVTPDSSSDSPASKRARVVATQ</sequence>